<accession>A0A516TLG2</accession>
<dbReference type="EMBL" id="CP037899">
    <property type="protein sequence ID" value="QDQ42014.1"/>
    <property type="molecule type" value="Genomic_DNA"/>
</dbReference>
<dbReference type="KEGG" id="mkc:kam1_769"/>
<organism evidence="1 2">
    <name type="scientific">Methylacidiphilum kamchatkense Kam1</name>
    <dbReference type="NCBI Taxonomy" id="1202785"/>
    <lineage>
        <taxon>Bacteria</taxon>
        <taxon>Pseudomonadati</taxon>
        <taxon>Verrucomicrobiota</taxon>
        <taxon>Methylacidiphilae</taxon>
        <taxon>Methylacidiphilales</taxon>
        <taxon>Methylacidiphilaceae</taxon>
        <taxon>Methylacidiphilum (ex Ratnadevi et al. 2023)</taxon>
    </lineage>
</organism>
<evidence type="ECO:0000313" key="1">
    <source>
        <dbReference type="EMBL" id="QDQ42014.1"/>
    </source>
</evidence>
<name>A0A516TLG2_9BACT</name>
<proteinExistence type="predicted"/>
<evidence type="ECO:0000313" key="2">
    <source>
        <dbReference type="Proteomes" id="UP000315925"/>
    </source>
</evidence>
<dbReference type="Proteomes" id="UP000315925">
    <property type="component" value="Chromosome"/>
</dbReference>
<gene>
    <name evidence="1" type="ORF">kam1_769</name>
</gene>
<sequence>MLFCPFFLYIVLTRMIELLFIVMGKTENFFERKPEPPPIPVEEYRGNGHKSAASGFIKEEKRSFQKEELKKYCFWLSDFVFSF</sequence>
<reference evidence="2" key="1">
    <citation type="submission" date="2019-03" db="EMBL/GenBank/DDBJ databases">
        <title>Complete genome of Methylacidiphilum kamchatkense Kam1.</title>
        <authorList>
            <person name="Kruse T."/>
            <person name="Murarilal Ratnadevi C."/>
            <person name="Erikstad H.-A."/>
            <person name="Birkeland N.-K."/>
        </authorList>
    </citation>
    <scope>NUCLEOTIDE SEQUENCE [LARGE SCALE GENOMIC DNA]</scope>
    <source>
        <strain evidence="2">kam1</strain>
    </source>
</reference>
<dbReference type="AlphaFoldDB" id="A0A516TLG2"/>
<protein>
    <submittedName>
        <fullName evidence="1">Uncharacterized protein</fullName>
    </submittedName>
</protein>